<dbReference type="GO" id="GO:0015031">
    <property type="term" value="P:protein transport"/>
    <property type="evidence" value="ECO:0007669"/>
    <property type="project" value="UniProtKB-KW"/>
</dbReference>
<evidence type="ECO:0000256" key="13">
    <source>
        <dbReference type="SAM" id="SignalP"/>
    </source>
</evidence>
<comment type="subcellular location">
    <subcellularLocation>
        <location evidence="1">Cell outer membrane</location>
        <topology evidence="1">Lipid-anchor</topology>
    </subcellularLocation>
</comment>
<protein>
    <recommendedName>
        <fullName evidence="4">Outer-membrane lipoprotein LolB</fullName>
    </recommendedName>
</protein>
<keyword evidence="15" id="KW-1185">Reference proteome</keyword>
<feature type="chain" id="PRO_5021964013" description="Outer-membrane lipoprotein LolB" evidence="13">
    <location>
        <begin position="36"/>
        <end position="174"/>
    </location>
</feature>
<keyword evidence="12 14" id="KW-0449">Lipoprotein</keyword>
<dbReference type="GO" id="GO:0009279">
    <property type="term" value="C:cell outer membrane"/>
    <property type="evidence" value="ECO:0007669"/>
    <property type="project" value="UniProtKB-SubCell"/>
</dbReference>
<keyword evidence="6 13" id="KW-0732">Signal</keyword>
<evidence type="ECO:0000256" key="10">
    <source>
        <dbReference type="ARBA" id="ARBA00023186"/>
    </source>
</evidence>
<dbReference type="InterPro" id="IPR029046">
    <property type="entry name" value="LolA/LolB/LppX"/>
</dbReference>
<reference evidence="14 15" key="1">
    <citation type="submission" date="2019-07" db="EMBL/GenBank/DDBJ databases">
        <title>Tepidimonas sediminis YIM 72259 draft genome.</title>
        <authorList>
            <person name="Da Costa M.S."/>
            <person name="Froufe H.J.C."/>
            <person name="Egas C."/>
            <person name="Albuquerque L."/>
        </authorList>
    </citation>
    <scope>NUCLEOTIDE SEQUENCE [LARGE SCALE GENOMIC DNA]</scope>
    <source>
        <strain evidence="14 15">YIM 72259</strain>
    </source>
</reference>
<dbReference type="SUPFAM" id="SSF89392">
    <property type="entry name" value="Prokaryotic lipoproteins and lipoprotein localization factors"/>
    <property type="match status" value="1"/>
</dbReference>
<evidence type="ECO:0000256" key="9">
    <source>
        <dbReference type="ARBA" id="ARBA00023139"/>
    </source>
</evidence>
<dbReference type="EMBL" id="VJND01000008">
    <property type="protein sequence ID" value="TSE25278.1"/>
    <property type="molecule type" value="Genomic_DNA"/>
</dbReference>
<gene>
    <name evidence="14" type="primary">lolB</name>
    <name evidence="14" type="ORF">Tsedi_01526</name>
</gene>
<evidence type="ECO:0000256" key="6">
    <source>
        <dbReference type="ARBA" id="ARBA00022729"/>
    </source>
</evidence>
<accession>A0A554WNX0</accession>
<keyword evidence="7" id="KW-0653">Protein transport</keyword>
<proteinExistence type="inferred from homology"/>
<comment type="similarity">
    <text evidence="2">Belongs to the LolB family.</text>
</comment>
<keyword evidence="11" id="KW-0998">Cell outer membrane</keyword>
<dbReference type="PROSITE" id="PS51257">
    <property type="entry name" value="PROKAR_LIPOPROTEIN"/>
    <property type="match status" value="1"/>
</dbReference>
<sequence>MPSNPARRTPTMAWPAALPLLAALLAGCATPPPPAGEGAEPAWSGRLALLVQAEPPQRASVAFDLRGRPQRGELLLSGPLGQTLAQVRWDEAGAWLQRPDGTAERHPDMAALTEALTGAALPLAALFDWLDGRPTEVAGWKLLDLDAAAGRLHARRHAPAPLVDLRVAWQPGRP</sequence>
<dbReference type="Pfam" id="PF03550">
    <property type="entry name" value="LolB"/>
    <property type="match status" value="1"/>
</dbReference>
<organism evidence="14 15">
    <name type="scientific">Tepidimonas sediminis</name>
    <dbReference type="NCBI Taxonomy" id="2588941"/>
    <lineage>
        <taxon>Bacteria</taxon>
        <taxon>Pseudomonadati</taxon>
        <taxon>Pseudomonadota</taxon>
        <taxon>Betaproteobacteria</taxon>
        <taxon>Burkholderiales</taxon>
        <taxon>Tepidimonas</taxon>
    </lineage>
</organism>
<feature type="signal peptide" evidence="13">
    <location>
        <begin position="1"/>
        <end position="35"/>
    </location>
</feature>
<evidence type="ECO:0000313" key="14">
    <source>
        <dbReference type="EMBL" id="TSE25278.1"/>
    </source>
</evidence>
<keyword evidence="8" id="KW-0472">Membrane</keyword>
<evidence type="ECO:0000256" key="4">
    <source>
        <dbReference type="ARBA" id="ARBA00016202"/>
    </source>
</evidence>
<dbReference type="Proteomes" id="UP000320225">
    <property type="component" value="Unassembled WGS sequence"/>
</dbReference>
<dbReference type="OrthoDB" id="5296388at2"/>
<comment type="caution">
    <text evidence="14">The sequence shown here is derived from an EMBL/GenBank/DDBJ whole genome shotgun (WGS) entry which is preliminary data.</text>
</comment>
<dbReference type="Gene3D" id="2.50.20.10">
    <property type="entry name" value="Lipoprotein localisation LolA/LolB/LppX"/>
    <property type="match status" value="1"/>
</dbReference>
<keyword evidence="10" id="KW-0143">Chaperone</keyword>
<dbReference type="InterPro" id="IPR004565">
    <property type="entry name" value="OM_lipoprot_LolB"/>
</dbReference>
<evidence type="ECO:0000256" key="8">
    <source>
        <dbReference type="ARBA" id="ARBA00023136"/>
    </source>
</evidence>
<keyword evidence="9" id="KW-0564">Palmitate</keyword>
<evidence type="ECO:0000256" key="7">
    <source>
        <dbReference type="ARBA" id="ARBA00022927"/>
    </source>
</evidence>
<evidence type="ECO:0000256" key="11">
    <source>
        <dbReference type="ARBA" id="ARBA00023237"/>
    </source>
</evidence>
<name>A0A554WNX0_9BURK</name>
<comment type="subunit">
    <text evidence="3">Monomer.</text>
</comment>
<evidence type="ECO:0000256" key="5">
    <source>
        <dbReference type="ARBA" id="ARBA00022448"/>
    </source>
</evidence>
<keyword evidence="5" id="KW-0813">Transport</keyword>
<evidence type="ECO:0000313" key="15">
    <source>
        <dbReference type="Proteomes" id="UP000320225"/>
    </source>
</evidence>
<dbReference type="RefSeq" id="WP_143895290.1">
    <property type="nucleotide sequence ID" value="NZ_VJND01000008.1"/>
</dbReference>
<evidence type="ECO:0000256" key="2">
    <source>
        <dbReference type="ARBA" id="ARBA00009696"/>
    </source>
</evidence>
<evidence type="ECO:0000256" key="3">
    <source>
        <dbReference type="ARBA" id="ARBA00011245"/>
    </source>
</evidence>
<evidence type="ECO:0000256" key="12">
    <source>
        <dbReference type="ARBA" id="ARBA00023288"/>
    </source>
</evidence>
<evidence type="ECO:0000256" key="1">
    <source>
        <dbReference type="ARBA" id="ARBA00004459"/>
    </source>
</evidence>
<dbReference type="AlphaFoldDB" id="A0A554WNX0"/>